<dbReference type="GO" id="GO:0003824">
    <property type="term" value="F:catalytic activity"/>
    <property type="evidence" value="ECO:0007669"/>
    <property type="project" value="InterPro"/>
</dbReference>
<dbReference type="Pfam" id="PF03372">
    <property type="entry name" value="Exo_endo_phos"/>
    <property type="match status" value="1"/>
</dbReference>
<evidence type="ECO:0000313" key="2">
    <source>
        <dbReference type="EMBL" id="KAG5544818.1"/>
    </source>
</evidence>
<feature type="domain" description="Endonuclease/exonuclease/phosphatase" evidence="1">
    <location>
        <begin position="11"/>
        <end position="173"/>
    </location>
</feature>
<evidence type="ECO:0000313" key="3">
    <source>
        <dbReference type="Proteomes" id="UP000823749"/>
    </source>
</evidence>
<dbReference type="SUPFAM" id="SSF56219">
    <property type="entry name" value="DNase I-like"/>
    <property type="match status" value="1"/>
</dbReference>
<dbReference type="InterPro" id="IPR005135">
    <property type="entry name" value="Endo/exonuclease/phosphatase"/>
</dbReference>
<proteinExistence type="predicted"/>
<sequence length="403" mass="47056">MQNGFWVDPIGLSGGLGIFWNDSVVFEVFKFGSFFIDMQVKCVNSSSSWHLINVYLSPVDSIRYQQFNSLSEHVRNLHSEVVIWGDFNDILDPGEKRGGVLRDRWSFVRFQSFIEECGLADLGFRGYPFTWRNNRRGEDFVESRLDRTLVSSQWVTHYNQASVEHLDCIGSDHKALLLKITTEVRRRVTPFRFDARWCEYEEVQTIVKNQWEQGVTGSRLFCLNQKIRNCRLALKSWRVKQNLNSRKKIDQACEEIKVLESEGRELHHDRLTNLENQMANEWAKEELYWQQKSHHKWLQSGDRNTSYFHASTVERRRRNHISGIENAYGAWISDQHGIADEFQSFFQHFCLWPKDQQRQVLSVLQSQYSSPGSESFISKGGHIDGGIRCKIFGATSVPWSLQA</sequence>
<dbReference type="Proteomes" id="UP000823749">
    <property type="component" value="Chromosome 6"/>
</dbReference>
<gene>
    <name evidence="2" type="ORF">RHGRI_017313</name>
</gene>
<evidence type="ECO:0000259" key="1">
    <source>
        <dbReference type="Pfam" id="PF03372"/>
    </source>
</evidence>
<dbReference type="PANTHER" id="PTHR33710:SF62">
    <property type="entry name" value="DUF4283 DOMAIN PROTEIN"/>
    <property type="match status" value="1"/>
</dbReference>
<name>A0AAV6JXN9_9ERIC</name>
<protein>
    <recommendedName>
        <fullName evidence="1">Endonuclease/exonuclease/phosphatase domain-containing protein</fullName>
    </recommendedName>
</protein>
<organism evidence="2 3">
    <name type="scientific">Rhododendron griersonianum</name>
    <dbReference type="NCBI Taxonomy" id="479676"/>
    <lineage>
        <taxon>Eukaryota</taxon>
        <taxon>Viridiplantae</taxon>
        <taxon>Streptophyta</taxon>
        <taxon>Embryophyta</taxon>
        <taxon>Tracheophyta</taxon>
        <taxon>Spermatophyta</taxon>
        <taxon>Magnoliopsida</taxon>
        <taxon>eudicotyledons</taxon>
        <taxon>Gunneridae</taxon>
        <taxon>Pentapetalae</taxon>
        <taxon>asterids</taxon>
        <taxon>Ericales</taxon>
        <taxon>Ericaceae</taxon>
        <taxon>Ericoideae</taxon>
        <taxon>Rhodoreae</taxon>
        <taxon>Rhododendron</taxon>
    </lineage>
</organism>
<dbReference type="EMBL" id="JACTNZ010000006">
    <property type="protein sequence ID" value="KAG5544818.1"/>
    <property type="molecule type" value="Genomic_DNA"/>
</dbReference>
<comment type="caution">
    <text evidence="2">The sequence shown here is derived from an EMBL/GenBank/DDBJ whole genome shotgun (WGS) entry which is preliminary data.</text>
</comment>
<keyword evidence="3" id="KW-1185">Reference proteome</keyword>
<dbReference type="InterPro" id="IPR036691">
    <property type="entry name" value="Endo/exonu/phosph_ase_sf"/>
</dbReference>
<dbReference type="PANTHER" id="PTHR33710">
    <property type="entry name" value="BNAC02G09200D PROTEIN"/>
    <property type="match status" value="1"/>
</dbReference>
<reference evidence="2 3" key="1">
    <citation type="submission" date="2020-08" db="EMBL/GenBank/DDBJ databases">
        <title>Plant Genome Project.</title>
        <authorList>
            <person name="Zhang R.-G."/>
        </authorList>
    </citation>
    <scope>NUCLEOTIDE SEQUENCE [LARGE SCALE GENOMIC DNA]</scope>
    <source>
        <strain evidence="2">WSP0</strain>
        <tissue evidence="2">Leaf</tissue>
    </source>
</reference>
<dbReference type="AlphaFoldDB" id="A0AAV6JXN9"/>
<dbReference type="Gene3D" id="3.60.10.10">
    <property type="entry name" value="Endonuclease/exonuclease/phosphatase"/>
    <property type="match status" value="1"/>
</dbReference>
<accession>A0AAV6JXN9</accession>